<dbReference type="InterPro" id="IPR010432">
    <property type="entry name" value="RDD"/>
</dbReference>
<name>A0A842YLW9_METTF</name>
<sequence>MVELLRERLYAFIVDFLIVTAVMYILTVLLYPAVILLNLFSIYSYWLPLLAVITLLYFSYLEYHGGTPGKRLQGLMVVSEEGDLQPWQVVLRNMSKVLWLPLAVDVLLGYLLGHLRILDTIARTAVIRAGKVDDGGQE</sequence>
<evidence type="ECO:0000313" key="7">
    <source>
        <dbReference type="EMBL" id="MBE2899401.1"/>
    </source>
</evidence>
<feature type="transmembrane region" description="Helical" evidence="5">
    <location>
        <begin position="12"/>
        <end position="37"/>
    </location>
</feature>
<keyword evidence="4 5" id="KW-0472">Membrane</keyword>
<evidence type="ECO:0000256" key="4">
    <source>
        <dbReference type="ARBA" id="ARBA00023136"/>
    </source>
</evidence>
<dbReference type="AlphaFoldDB" id="A0A842YLW9"/>
<organism evidence="7 8">
    <name type="scientific">Methanothermobacter thermautotrophicus</name>
    <name type="common">Methanobacterium thermoformicicum</name>
    <dbReference type="NCBI Taxonomy" id="145262"/>
    <lineage>
        <taxon>Archaea</taxon>
        <taxon>Methanobacteriati</taxon>
        <taxon>Methanobacteriota</taxon>
        <taxon>Methanomada group</taxon>
        <taxon>Methanobacteria</taxon>
        <taxon>Methanobacteriales</taxon>
        <taxon>Methanobacteriaceae</taxon>
        <taxon>Methanothermobacter</taxon>
    </lineage>
</organism>
<feature type="transmembrane region" description="Helical" evidence="5">
    <location>
        <begin position="97"/>
        <end position="118"/>
    </location>
</feature>
<dbReference type="GO" id="GO:0016020">
    <property type="term" value="C:membrane"/>
    <property type="evidence" value="ECO:0007669"/>
    <property type="project" value="UniProtKB-SubCell"/>
</dbReference>
<accession>A0A842YLW9</accession>
<dbReference type="RefSeq" id="WP_192961197.1">
    <property type="nucleotide sequence ID" value="NZ_QKOF01000003.1"/>
</dbReference>
<dbReference type="Pfam" id="PF06271">
    <property type="entry name" value="RDD"/>
    <property type="match status" value="1"/>
</dbReference>
<dbReference type="Proteomes" id="UP000646659">
    <property type="component" value="Unassembled WGS sequence"/>
</dbReference>
<evidence type="ECO:0000256" key="1">
    <source>
        <dbReference type="ARBA" id="ARBA00004141"/>
    </source>
</evidence>
<reference evidence="7" key="1">
    <citation type="submission" date="2018-06" db="EMBL/GenBank/DDBJ databases">
        <title>Draft genome sequence of Methanothermobacter thermautotrophicus Strain WHS, a thermophilic, hydrogenotrophic methanogen isolated from Washburn Hot Springs in Yellowstone National Park, USA.</title>
        <authorList>
            <person name="Mckay L.J."/>
            <person name="Klingelsmith K."/>
            <person name="Inskeep W.P."/>
            <person name="Fields M.W."/>
        </authorList>
    </citation>
    <scope>NUCLEOTIDE SEQUENCE</scope>
    <source>
        <strain evidence="7">WHS</strain>
    </source>
</reference>
<keyword evidence="2 5" id="KW-0812">Transmembrane</keyword>
<dbReference type="OrthoDB" id="77200at2157"/>
<proteinExistence type="predicted"/>
<protein>
    <submittedName>
        <fullName evidence="7">RDD family protein</fullName>
    </submittedName>
</protein>
<feature type="domain" description="RDD" evidence="6">
    <location>
        <begin position="6"/>
        <end position="103"/>
    </location>
</feature>
<gene>
    <name evidence="7" type="ORF">DNK57_00965</name>
</gene>
<feature type="transmembrane region" description="Helical" evidence="5">
    <location>
        <begin position="43"/>
        <end position="61"/>
    </location>
</feature>
<keyword evidence="3 5" id="KW-1133">Transmembrane helix</keyword>
<evidence type="ECO:0000256" key="3">
    <source>
        <dbReference type="ARBA" id="ARBA00022989"/>
    </source>
</evidence>
<evidence type="ECO:0000259" key="6">
    <source>
        <dbReference type="Pfam" id="PF06271"/>
    </source>
</evidence>
<comment type="subcellular location">
    <subcellularLocation>
        <location evidence="1">Membrane</location>
        <topology evidence="1">Multi-pass membrane protein</topology>
    </subcellularLocation>
</comment>
<dbReference type="EMBL" id="QKOF01000003">
    <property type="protein sequence ID" value="MBE2899401.1"/>
    <property type="molecule type" value="Genomic_DNA"/>
</dbReference>
<evidence type="ECO:0000256" key="5">
    <source>
        <dbReference type="SAM" id="Phobius"/>
    </source>
</evidence>
<evidence type="ECO:0000256" key="2">
    <source>
        <dbReference type="ARBA" id="ARBA00022692"/>
    </source>
</evidence>
<comment type="caution">
    <text evidence="7">The sequence shown here is derived from an EMBL/GenBank/DDBJ whole genome shotgun (WGS) entry which is preliminary data.</text>
</comment>
<evidence type="ECO:0000313" key="8">
    <source>
        <dbReference type="Proteomes" id="UP000646659"/>
    </source>
</evidence>